<dbReference type="Gene3D" id="3.80.10.10">
    <property type="entry name" value="Ribonuclease Inhibitor"/>
    <property type="match status" value="1"/>
</dbReference>
<evidence type="ECO:0000313" key="12">
    <source>
        <dbReference type="EMBL" id="OMO88214.1"/>
    </source>
</evidence>
<organism evidence="12 13">
    <name type="scientific">Corchorus olitorius</name>
    <dbReference type="NCBI Taxonomy" id="93759"/>
    <lineage>
        <taxon>Eukaryota</taxon>
        <taxon>Viridiplantae</taxon>
        <taxon>Streptophyta</taxon>
        <taxon>Embryophyta</taxon>
        <taxon>Tracheophyta</taxon>
        <taxon>Spermatophyta</taxon>
        <taxon>Magnoliopsida</taxon>
        <taxon>eudicotyledons</taxon>
        <taxon>Gunneridae</taxon>
        <taxon>Pentapetalae</taxon>
        <taxon>rosids</taxon>
        <taxon>malvids</taxon>
        <taxon>Malvales</taxon>
        <taxon>Malvaceae</taxon>
        <taxon>Grewioideae</taxon>
        <taxon>Apeibeae</taxon>
        <taxon>Corchorus</taxon>
    </lineage>
</organism>
<accession>A0A1R3J061</accession>
<evidence type="ECO:0000256" key="5">
    <source>
        <dbReference type="ARBA" id="ARBA00022737"/>
    </source>
</evidence>
<evidence type="ECO:0000256" key="1">
    <source>
        <dbReference type="ARBA" id="ARBA00004479"/>
    </source>
</evidence>
<evidence type="ECO:0000256" key="8">
    <source>
        <dbReference type="ARBA" id="ARBA00023170"/>
    </source>
</evidence>
<keyword evidence="9" id="KW-0325">Glycoprotein</keyword>
<evidence type="ECO:0000256" key="4">
    <source>
        <dbReference type="ARBA" id="ARBA00022729"/>
    </source>
</evidence>
<keyword evidence="2" id="KW-0433">Leucine-rich repeat</keyword>
<dbReference type="Proteomes" id="UP000187203">
    <property type="component" value="Unassembled WGS sequence"/>
</dbReference>
<sequence length="111" mass="12184">MASWRRASQILVIIFLLLLAHSSSAGNIGRCIEKERKALLEFKTSLKDPSGFLSSWVGQDCCNWTGVSCSNKTGNVLKLDLAWFNLCRLIPLNLSLPLNQSCSELGGAPLF</sequence>
<feature type="signal peptide" evidence="10">
    <location>
        <begin position="1"/>
        <end position="25"/>
    </location>
</feature>
<reference evidence="13" key="1">
    <citation type="submission" date="2013-09" db="EMBL/GenBank/DDBJ databases">
        <title>Corchorus olitorius genome sequencing.</title>
        <authorList>
            <person name="Alam M."/>
            <person name="Haque M.S."/>
            <person name="Islam M.S."/>
            <person name="Emdad E.M."/>
            <person name="Islam M.M."/>
            <person name="Ahmed B."/>
            <person name="Halim A."/>
            <person name="Hossen Q.M.M."/>
            <person name="Hossain M.Z."/>
            <person name="Ahmed R."/>
            <person name="Khan M.M."/>
            <person name="Islam R."/>
            <person name="Rashid M.M."/>
            <person name="Khan S.A."/>
            <person name="Rahman M.S."/>
            <person name="Alam M."/>
            <person name="Yahiya A.S."/>
            <person name="Khan M.S."/>
            <person name="Azam M.S."/>
            <person name="Haque T."/>
            <person name="Lashkar M.Z.H."/>
            <person name="Akhand A.I."/>
            <person name="Morshed G."/>
            <person name="Roy S."/>
            <person name="Uddin K.S."/>
            <person name="Rabeya T."/>
            <person name="Hossain A.S."/>
            <person name="Chowdhury A."/>
            <person name="Snigdha A.R."/>
            <person name="Mortoza M.S."/>
            <person name="Matin S.A."/>
            <person name="Hoque S.M.E."/>
            <person name="Islam M.K."/>
            <person name="Roy D.K."/>
            <person name="Haider R."/>
            <person name="Moosa M.M."/>
            <person name="Elias S.M."/>
            <person name="Hasan A.M."/>
            <person name="Jahan S."/>
            <person name="Shafiuddin M."/>
            <person name="Mahmood N."/>
            <person name="Shommy N.S."/>
        </authorList>
    </citation>
    <scope>NUCLEOTIDE SEQUENCE [LARGE SCALE GENOMIC DNA]</scope>
    <source>
        <strain evidence="13">cv. O-4</strain>
    </source>
</reference>
<evidence type="ECO:0000256" key="2">
    <source>
        <dbReference type="ARBA" id="ARBA00022614"/>
    </source>
</evidence>
<dbReference type="InterPro" id="IPR013210">
    <property type="entry name" value="LRR_N_plant-typ"/>
</dbReference>
<feature type="chain" id="PRO_5012797166" description="Leucine-rich repeat-containing N-terminal plant-type domain-containing protein" evidence="10">
    <location>
        <begin position="26"/>
        <end position="111"/>
    </location>
</feature>
<dbReference type="Pfam" id="PF08263">
    <property type="entry name" value="LRRNT_2"/>
    <property type="match status" value="1"/>
</dbReference>
<keyword evidence="8" id="KW-0675">Receptor</keyword>
<protein>
    <recommendedName>
        <fullName evidence="11">Leucine-rich repeat-containing N-terminal plant-type domain-containing protein</fullName>
    </recommendedName>
</protein>
<keyword evidence="4 10" id="KW-0732">Signal</keyword>
<dbReference type="STRING" id="93759.A0A1R3J061"/>
<evidence type="ECO:0000256" key="10">
    <source>
        <dbReference type="SAM" id="SignalP"/>
    </source>
</evidence>
<keyword evidence="5" id="KW-0677">Repeat</keyword>
<keyword evidence="3" id="KW-0812">Transmembrane</keyword>
<proteinExistence type="predicted"/>
<dbReference type="OrthoDB" id="1937783at2759"/>
<keyword evidence="6" id="KW-1133">Transmembrane helix</keyword>
<feature type="domain" description="Leucine-rich repeat-containing N-terminal plant-type" evidence="11">
    <location>
        <begin position="34"/>
        <end position="70"/>
    </location>
</feature>
<comment type="caution">
    <text evidence="12">The sequence shown here is derived from an EMBL/GenBank/DDBJ whole genome shotgun (WGS) entry which is preliminary data.</text>
</comment>
<comment type="subcellular location">
    <subcellularLocation>
        <location evidence="1">Membrane</location>
        <topology evidence="1">Single-pass type I membrane protein</topology>
    </subcellularLocation>
</comment>
<evidence type="ECO:0000259" key="11">
    <source>
        <dbReference type="Pfam" id="PF08263"/>
    </source>
</evidence>
<keyword evidence="7" id="KW-0472">Membrane</keyword>
<name>A0A1R3J061_9ROSI</name>
<gene>
    <name evidence="12" type="ORF">COLO4_20369</name>
</gene>
<evidence type="ECO:0000256" key="3">
    <source>
        <dbReference type="ARBA" id="ARBA00022692"/>
    </source>
</evidence>
<evidence type="ECO:0000256" key="7">
    <source>
        <dbReference type="ARBA" id="ARBA00023136"/>
    </source>
</evidence>
<dbReference type="PANTHER" id="PTHR48063">
    <property type="entry name" value="LRR RECEPTOR-LIKE KINASE"/>
    <property type="match status" value="1"/>
</dbReference>
<keyword evidence="13" id="KW-1185">Reference proteome</keyword>
<dbReference type="InterPro" id="IPR046956">
    <property type="entry name" value="RLP23-like"/>
</dbReference>
<evidence type="ECO:0000256" key="6">
    <source>
        <dbReference type="ARBA" id="ARBA00022989"/>
    </source>
</evidence>
<dbReference type="InterPro" id="IPR032675">
    <property type="entry name" value="LRR_dom_sf"/>
</dbReference>
<evidence type="ECO:0000313" key="13">
    <source>
        <dbReference type="Proteomes" id="UP000187203"/>
    </source>
</evidence>
<dbReference type="GO" id="GO:0016020">
    <property type="term" value="C:membrane"/>
    <property type="evidence" value="ECO:0007669"/>
    <property type="project" value="UniProtKB-SubCell"/>
</dbReference>
<dbReference type="PANTHER" id="PTHR48063:SF90">
    <property type="entry name" value="OS11G0565920 PROTEIN"/>
    <property type="match status" value="1"/>
</dbReference>
<evidence type="ECO:0000256" key="9">
    <source>
        <dbReference type="ARBA" id="ARBA00023180"/>
    </source>
</evidence>
<dbReference type="SUPFAM" id="SSF52058">
    <property type="entry name" value="L domain-like"/>
    <property type="match status" value="1"/>
</dbReference>
<dbReference type="AlphaFoldDB" id="A0A1R3J061"/>
<dbReference type="EMBL" id="AWUE01017144">
    <property type="protein sequence ID" value="OMO88214.1"/>
    <property type="molecule type" value="Genomic_DNA"/>
</dbReference>